<reference evidence="1 2" key="1">
    <citation type="submission" date="2022-12" db="EMBL/GenBank/DDBJ databases">
        <title>Chromosome-level genome assembly of true bugs.</title>
        <authorList>
            <person name="Ma L."/>
            <person name="Li H."/>
        </authorList>
    </citation>
    <scope>NUCLEOTIDE SEQUENCE [LARGE SCALE GENOMIC DNA]</scope>
    <source>
        <strain evidence="1">Lab_2022b</strain>
    </source>
</reference>
<proteinExistence type="predicted"/>
<dbReference type="Proteomes" id="UP001461498">
    <property type="component" value="Unassembled WGS sequence"/>
</dbReference>
<evidence type="ECO:0000313" key="2">
    <source>
        <dbReference type="Proteomes" id="UP001461498"/>
    </source>
</evidence>
<protein>
    <submittedName>
        <fullName evidence="1">Uncharacterized protein</fullName>
    </submittedName>
</protein>
<comment type="caution">
    <text evidence="1">The sequence shown here is derived from an EMBL/GenBank/DDBJ whole genome shotgun (WGS) entry which is preliminary data.</text>
</comment>
<gene>
    <name evidence="1" type="ORF">O3M35_011558</name>
</gene>
<dbReference type="AlphaFoldDB" id="A0AAW1CVK3"/>
<sequence>MAYITVRGNLGSTCTIINGMDYRELDQLTEHLHRGPKHEDTDAVTFFDPAMRVINLLESLFGYEVVSCNNVPTPQGRSTLHHVDMTMWMMYKNDSFREHDRRDSYQQRSGFNFGDGLLLNSPCTNYWNCSLCTNNHFGIKHL</sequence>
<accession>A0AAW1CVK3</accession>
<evidence type="ECO:0000313" key="1">
    <source>
        <dbReference type="EMBL" id="KAK9502866.1"/>
    </source>
</evidence>
<dbReference type="EMBL" id="JAPXFL010000008">
    <property type="protein sequence ID" value="KAK9502866.1"/>
    <property type="molecule type" value="Genomic_DNA"/>
</dbReference>
<organism evidence="1 2">
    <name type="scientific">Rhynocoris fuscipes</name>
    <dbReference type="NCBI Taxonomy" id="488301"/>
    <lineage>
        <taxon>Eukaryota</taxon>
        <taxon>Metazoa</taxon>
        <taxon>Ecdysozoa</taxon>
        <taxon>Arthropoda</taxon>
        <taxon>Hexapoda</taxon>
        <taxon>Insecta</taxon>
        <taxon>Pterygota</taxon>
        <taxon>Neoptera</taxon>
        <taxon>Paraneoptera</taxon>
        <taxon>Hemiptera</taxon>
        <taxon>Heteroptera</taxon>
        <taxon>Panheteroptera</taxon>
        <taxon>Cimicomorpha</taxon>
        <taxon>Reduviidae</taxon>
        <taxon>Harpactorinae</taxon>
        <taxon>Harpactorini</taxon>
        <taxon>Rhynocoris</taxon>
    </lineage>
</organism>
<name>A0AAW1CVK3_9HEMI</name>
<keyword evidence="2" id="KW-1185">Reference proteome</keyword>